<dbReference type="AlphaFoldDB" id="A0A922JWL7"/>
<comment type="caution">
    <text evidence="6">The sequence shown here is derived from an EMBL/GenBank/DDBJ whole genome shotgun (WGS) entry which is preliminary data.</text>
</comment>
<dbReference type="InterPro" id="IPR001841">
    <property type="entry name" value="Znf_RING"/>
</dbReference>
<accession>A0A922JWL7</accession>
<dbReference type="PANTHER" id="PTHR45969:SF11">
    <property type="entry name" value="RING_U-BOX SUPERFAMILY PROTEIN"/>
    <property type="match status" value="1"/>
</dbReference>
<dbReference type="SMART" id="SM00184">
    <property type="entry name" value="RING"/>
    <property type="match status" value="1"/>
</dbReference>
<gene>
    <name evidence="6" type="ORF">I3842_03G188900</name>
</gene>
<evidence type="ECO:0000256" key="2">
    <source>
        <dbReference type="ARBA" id="ARBA00022771"/>
    </source>
</evidence>
<feature type="domain" description="RING-type" evidence="5">
    <location>
        <begin position="98"/>
        <end position="145"/>
    </location>
</feature>
<evidence type="ECO:0000313" key="6">
    <source>
        <dbReference type="EMBL" id="KAG6722990.1"/>
    </source>
</evidence>
<dbReference type="Gene3D" id="3.30.40.10">
    <property type="entry name" value="Zinc/RING finger domain, C3HC4 (zinc finger)"/>
    <property type="match status" value="1"/>
</dbReference>
<dbReference type="GO" id="GO:0061630">
    <property type="term" value="F:ubiquitin protein ligase activity"/>
    <property type="evidence" value="ECO:0007669"/>
    <property type="project" value="TreeGrafter"/>
</dbReference>
<keyword evidence="3" id="KW-0862">Zinc</keyword>
<keyword evidence="1" id="KW-0479">Metal-binding</keyword>
<sequence>MGFFVAESSGLIVTHLLYKVALIIAVARWVSCWVLRLSDWWSLSSSAPDLDTDFPLPPTSTPTSTVVASSQMIRDNLVLTTLGDLTERLPENGNCDTCAVCLNGLSKEDEIRELRNCCHVFHRECIDRWVDGARDDNHTTCPLCRAPLLTSFQFQNLSFVSRAQPSWAVERLLYLFGDDLLF</sequence>
<dbReference type="Proteomes" id="UP000811246">
    <property type="component" value="Chromosome 3"/>
</dbReference>
<dbReference type="EMBL" id="CM031827">
    <property type="protein sequence ID" value="KAG6722990.1"/>
    <property type="molecule type" value="Genomic_DNA"/>
</dbReference>
<dbReference type="Pfam" id="PF13639">
    <property type="entry name" value="zf-RING_2"/>
    <property type="match status" value="1"/>
</dbReference>
<evidence type="ECO:0000256" key="4">
    <source>
        <dbReference type="PROSITE-ProRule" id="PRU00175"/>
    </source>
</evidence>
<evidence type="ECO:0000256" key="3">
    <source>
        <dbReference type="ARBA" id="ARBA00022833"/>
    </source>
</evidence>
<dbReference type="PANTHER" id="PTHR45969">
    <property type="entry name" value="RING ZINC FINGER PROTEIN-RELATED"/>
    <property type="match status" value="1"/>
</dbReference>
<dbReference type="OrthoDB" id="8062037at2759"/>
<dbReference type="PROSITE" id="PS50089">
    <property type="entry name" value="ZF_RING_2"/>
    <property type="match status" value="1"/>
</dbReference>
<dbReference type="GO" id="GO:0008270">
    <property type="term" value="F:zinc ion binding"/>
    <property type="evidence" value="ECO:0007669"/>
    <property type="project" value="UniProtKB-KW"/>
</dbReference>
<organism evidence="6 7">
    <name type="scientific">Carya illinoinensis</name>
    <name type="common">Pecan</name>
    <dbReference type="NCBI Taxonomy" id="32201"/>
    <lineage>
        <taxon>Eukaryota</taxon>
        <taxon>Viridiplantae</taxon>
        <taxon>Streptophyta</taxon>
        <taxon>Embryophyta</taxon>
        <taxon>Tracheophyta</taxon>
        <taxon>Spermatophyta</taxon>
        <taxon>Magnoliopsida</taxon>
        <taxon>eudicotyledons</taxon>
        <taxon>Gunneridae</taxon>
        <taxon>Pentapetalae</taxon>
        <taxon>rosids</taxon>
        <taxon>fabids</taxon>
        <taxon>Fagales</taxon>
        <taxon>Juglandaceae</taxon>
        <taxon>Carya</taxon>
    </lineage>
</organism>
<name>A0A922JWL7_CARIL</name>
<dbReference type="InterPro" id="IPR013083">
    <property type="entry name" value="Znf_RING/FYVE/PHD"/>
</dbReference>
<protein>
    <recommendedName>
        <fullName evidence="5">RING-type domain-containing protein</fullName>
    </recommendedName>
</protein>
<evidence type="ECO:0000256" key="1">
    <source>
        <dbReference type="ARBA" id="ARBA00022723"/>
    </source>
</evidence>
<keyword evidence="2 4" id="KW-0863">Zinc-finger</keyword>
<evidence type="ECO:0000313" key="7">
    <source>
        <dbReference type="Proteomes" id="UP000811246"/>
    </source>
</evidence>
<reference evidence="6" key="1">
    <citation type="submission" date="2021-01" db="EMBL/GenBank/DDBJ databases">
        <authorList>
            <person name="Lovell J.T."/>
            <person name="Bentley N."/>
            <person name="Bhattarai G."/>
            <person name="Jenkins J.W."/>
            <person name="Sreedasyam A."/>
            <person name="Alarcon Y."/>
            <person name="Bock C."/>
            <person name="Boston L."/>
            <person name="Carlson J."/>
            <person name="Cervantes K."/>
            <person name="Clermont K."/>
            <person name="Krom N."/>
            <person name="Kubenka K."/>
            <person name="Mamidi S."/>
            <person name="Mattison C."/>
            <person name="Monteros M."/>
            <person name="Pisani C."/>
            <person name="Plott C."/>
            <person name="Rajasekar S."/>
            <person name="Rhein H.S."/>
            <person name="Rohla C."/>
            <person name="Song M."/>
            <person name="Hilaire R.S."/>
            <person name="Shu S."/>
            <person name="Wells L."/>
            <person name="Wang X."/>
            <person name="Webber J."/>
            <person name="Heerema R.J."/>
            <person name="Klein P."/>
            <person name="Conner P."/>
            <person name="Grauke L."/>
            <person name="Grimwood J."/>
            <person name="Schmutz J."/>
            <person name="Randall J.J."/>
        </authorList>
    </citation>
    <scope>NUCLEOTIDE SEQUENCE</scope>
    <source>
        <tissue evidence="6">Leaf</tissue>
    </source>
</reference>
<proteinExistence type="predicted"/>
<dbReference type="SUPFAM" id="SSF57850">
    <property type="entry name" value="RING/U-box"/>
    <property type="match status" value="1"/>
</dbReference>
<dbReference type="GO" id="GO:0016567">
    <property type="term" value="P:protein ubiquitination"/>
    <property type="evidence" value="ECO:0007669"/>
    <property type="project" value="TreeGrafter"/>
</dbReference>
<evidence type="ECO:0000259" key="5">
    <source>
        <dbReference type="PROSITE" id="PS50089"/>
    </source>
</evidence>